<dbReference type="SUPFAM" id="SSF54593">
    <property type="entry name" value="Glyoxalase/Bleomycin resistance protein/Dihydroxybiphenyl dioxygenase"/>
    <property type="match status" value="1"/>
</dbReference>
<protein>
    <submittedName>
        <fullName evidence="2">Glyoxalase/bleomycin resistance protein/dioxygenase</fullName>
    </submittedName>
</protein>
<gene>
    <name evidence="2" type="ORF">CRIB_1362</name>
</gene>
<dbReference type="RefSeq" id="WP_180701532.1">
    <property type="nucleotide sequence ID" value="NZ_CAJUCR010000002.1"/>
</dbReference>
<keyword evidence="3" id="KW-1185">Reference proteome</keyword>
<dbReference type="Pfam" id="PF00903">
    <property type="entry name" value="Glyoxalase"/>
    <property type="match status" value="1"/>
</dbReference>
<dbReference type="EMBL" id="LN555523">
    <property type="protein sequence ID" value="CED93971.1"/>
    <property type="molecule type" value="Genomic_DNA"/>
</dbReference>
<organism evidence="2 3">
    <name type="scientific">Romboutsia ilealis</name>
    <dbReference type="NCBI Taxonomy" id="1115758"/>
    <lineage>
        <taxon>Bacteria</taxon>
        <taxon>Bacillati</taxon>
        <taxon>Bacillota</taxon>
        <taxon>Clostridia</taxon>
        <taxon>Peptostreptococcales</taxon>
        <taxon>Peptostreptococcaceae</taxon>
        <taxon>Romboutsia</taxon>
    </lineage>
</organism>
<evidence type="ECO:0000313" key="3">
    <source>
        <dbReference type="Proteomes" id="UP000245622"/>
    </source>
</evidence>
<dbReference type="InterPro" id="IPR037523">
    <property type="entry name" value="VOC_core"/>
</dbReference>
<evidence type="ECO:0000259" key="1">
    <source>
        <dbReference type="PROSITE" id="PS51819"/>
    </source>
</evidence>
<dbReference type="PROSITE" id="PS51819">
    <property type="entry name" value="VOC"/>
    <property type="match status" value="1"/>
</dbReference>
<dbReference type="Proteomes" id="UP000245622">
    <property type="component" value="Chromosome 1"/>
</dbReference>
<sequence>MIKKIGKITIYVNNQEEAKEFWIEKLDFVIKLERSMGPNMTWLEVGPSECEFTTFILYDKKMMLAQKPSANVEHPNVILSTDNIEESYNELKEKGVEVSEIMTMPYGKMFSFKDQDGNDYLLREDEF</sequence>
<keyword evidence="2" id="KW-0560">Oxidoreductase</keyword>
<dbReference type="AlphaFoldDB" id="A0A1V1I152"/>
<dbReference type="GeneID" id="82205399"/>
<proteinExistence type="predicted"/>
<dbReference type="GO" id="GO:0051213">
    <property type="term" value="F:dioxygenase activity"/>
    <property type="evidence" value="ECO:0007669"/>
    <property type="project" value="UniProtKB-KW"/>
</dbReference>
<keyword evidence="2" id="KW-0223">Dioxygenase</keyword>
<dbReference type="InterPro" id="IPR004360">
    <property type="entry name" value="Glyas_Fos-R_dOase_dom"/>
</dbReference>
<feature type="domain" description="VOC" evidence="1">
    <location>
        <begin position="4"/>
        <end position="125"/>
    </location>
</feature>
<reference evidence="2 3" key="1">
    <citation type="submission" date="2014-04" db="EMBL/GenBank/DDBJ databases">
        <authorList>
            <person name="Hornung B.V."/>
        </authorList>
    </citation>
    <scope>NUCLEOTIDE SEQUENCE [LARGE SCALE GENOMIC DNA]</scope>
    <source>
        <strain evidence="2 3">CRIB</strain>
    </source>
</reference>
<accession>A0A1V1I152</accession>
<evidence type="ECO:0000313" key="2">
    <source>
        <dbReference type="EMBL" id="CED93971.1"/>
    </source>
</evidence>
<dbReference type="InterPro" id="IPR029068">
    <property type="entry name" value="Glyas_Bleomycin-R_OHBP_Dase"/>
</dbReference>
<name>A0A1V1I152_9FIRM</name>
<dbReference type="KEGG" id="ril:CRIB_1362"/>
<dbReference type="PANTHER" id="PTHR36437:SF2">
    <property type="entry name" value="GLYOXALASE_BLEOMYCIN RESISTANCE PROTEIN_DIOXYGENASE"/>
    <property type="match status" value="1"/>
</dbReference>
<dbReference type="Gene3D" id="3.10.180.10">
    <property type="entry name" value="2,3-Dihydroxybiphenyl 1,2-Dioxygenase, domain 1"/>
    <property type="match status" value="1"/>
</dbReference>
<dbReference type="PANTHER" id="PTHR36437">
    <property type="entry name" value="GLYOXALASE/BLEOMYCIN RESISTANCE PROTEIN/DIOXYGENASE"/>
    <property type="match status" value="1"/>
</dbReference>